<proteinExistence type="inferred from homology"/>
<reference evidence="3 4" key="1">
    <citation type="submission" date="2019-11" db="EMBL/GenBank/DDBJ databases">
        <authorList>
            <person name="Cheng Q."/>
            <person name="Yang Z."/>
        </authorList>
    </citation>
    <scope>NUCLEOTIDE SEQUENCE [LARGE SCALE GENOMIC DNA]</scope>
    <source>
        <strain evidence="3 4">HX-22-1</strain>
    </source>
</reference>
<evidence type="ECO:0000313" key="4">
    <source>
        <dbReference type="Proteomes" id="UP000462931"/>
    </source>
</evidence>
<gene>
    <name evidence="3" type="ORF">GJJ64_13330</name>
</gene>
<dbReference type="InterPro" id="IPR006047">
    <property type="entry name" value="GH13_cat_dom"/>
</dbReference>
<dbReference type="EMBL" id="WKJI01000003">
    <property type="protein sequence ID" value="MRX48174.1"/>
    <property type="molecule type" value="Genomic_DNA"/>
</dbReference>
<accession>A0A7K0FQF4</accession>
<feature type="domain" description="Glycosyl hydrolase family 13 catalytic" evidence="2">
    <location>
        <begin position="417"/>
        <end position="780"/>
    </location>
</feature>
<evidence type="ECO:0000259" key="2">
    <source>
        <dbReference type="SMART" id="SM00642"/>
    </source>
</evidence>
<dbReference type="GO" id="GO:0004553">
    <property type="term" value="F:hydrolase activity, hydrolyzing O-glycosyl compounds"/>
    <property type="evidence" value="ECO:0007669"/>
    <property type="project" value="InterPro"/>
</dbReference>
<dbReference type="Pfam" id="PF00128">
    <property type="entry name" value="Alpha-amylase"/>
    <property type="match status" value="2"/>
</dbReference>
<protein>
    <submittedName>
        <fullName evidence="3">1,4-alpha-glucan-branching protein</fullName>
    </submittedName>
</protein>
<dbReference type="CDD" id="cd11350">
    <property type="entry name" value="AmyAc_4"/>
    <property type="match status" value="1"/>
</dbReference>
<dbReference type="SMART" id="SM00642">
    <property type="entry name" value="Aamy"/>
    <property type="match status" value="1"/>
</dbReference>
<name>A0A7K0FQF4_9SPHI</name>
<dbReference type="Gene3D" id="3.20.20.80">
    <property type="entry name" value="Glycosidases"/>
    <property type="match status" value="1"/>
</dbReference>
<dbReference type="Proteomes" id="UP000462931">
    <property type="component" value="Unassembled WGS sequence"/>
</dbReference>
<dbReference type="InterPro" id="IPR013783">
    <property type="entry name" value="Ig-like_fold"/>
</dbReference>
<evidence type="ECO:0000256" key="1">
    <source>
        <dbReference type="ARBA" id="ARBA00008061"/>
    </source>
</evidence>
<keyword evidence="4" id="KW-1185">Reference proteome</keyword>
<dbReference type="Pfam" id="PF02922">
    <property type="entry name" value="CBM_48"/>
    <property type="match status" value="1"/>
</dbReference>
<dbReference type="Pfam" id="PF16328">
    <property type="entry name" value="DUF4961"/>
    <property type="match status" value="1"/>
</dbReference>
<comment type="similarity">
    <text evidence="1">Belongs to the glycosyl hydrolase 13 family.</text>
</comment>
<dbReference type="InterPro" id="IPR014756">
    <property type="entry name" value="Ig_E-set"/>
</dbReference>
<organism evidence="3 4">
    <name type="scientific">Pedobacter puniceum</name>
    <dbReference type="NCBI Taxonomy" id="2666136"/>
    <lineage>
        <taxon>Bacteria</taxon>
        <taxon>Pseudomonadati</taxon>
        <taxon>Bacteroidota</taxon>
        <taxon>Sphingobacteriia</taxon>
        <taxon>Sphingobacteriales</taxon>
        <taxon>Sphingobacteriaceae</taxon>
        <taxon>Pedobacter</taxon>
    </lineage>
</organism>
<dbReference type="InterPro" id="IPR032522">
    <property type="entry name" value="DUF4961"/>
</dbReference>
<dbReference type="SUPFAM" id="SSF81296">
    <property type="entry name" value="E set domains"/>
    <property type="match status" value="1"/>
</dbReference>
<dbReference type="GO" id="GO:0005975">
    <property type="term" value="P:carbohydrate metabolic process"/>
    <property type="evidence" value="ECO:0007669"/>
    <property type="project" value="InterPro"/>
</dbReference>
<dbReference type="SUPFAM" id="SSF51445">
    <property type="entry name" value="(Trans)glycosidases"/>
    <property type="match status" value="1"/>
</dbReference>
<dbReference type="InterPro" id="IPR004193">
    <property type="entry name" value="Glyco_hydro_13_N"/>
</dbReference>
<comment type="caution">
    <text evidence="3">The sequence shown here is derived from an EMBL/GenBank/DDBJ whole genome shotgun (WGS) entry which is preliminary data.</text>
</comment>
<dbReference type="InterPro" id="IPR017853">
    <property type="entry name" value="GH"/>
</dbReference>
<dbReference type="AlphaFoldDB" id="A0A7K0FQF4"/>
<dbReference type="PROSITE" id="PS51257">
    <property type="entry name" value="PROKAR_LIPOPROTEIN"/>
    <property type="match status" value="1"/>
</dbReference>
<evidence type="ECO:0000313" key="3">
    <source>
        <dbReference type="EMBL" id="MRX48174.1"/>
    </source>
</evidence>
<sequence length="868" mass="96649">MKQMKNIIFYGMFLAFLFTACKKDAINGNTEEKPSTAVTEGALISLETDFPSENQAFTFIYDAGKGNGGLKSVSGDIYVHTGVITDKSTSPSDWKYVKNSNFTQPVAATKMTAVGGGKYKFTLNPREFYAVPAGEKILKLAMVFRNADGSSVGRNSDNSDIYIPLYEADKLHVKFLNPAFEPFYTPAPAVKITMVGQELAVTAVSSKAANLTLQLNGNPLGNAANTNKISATAKITATGKQLITVTASSGAETTNASFEFIINGAVETAALPAGAKDGITFINGGRSAIFNLFAPNKQFAYLIGDFNNWQTEQTYFMKKTPDGSRWWIQVDNLDPNVEYAYQFLVDGNLRIADPYCEKVLDPQQDAGIPFITYPNLKTYPTGKTTGIVSVFKANQTAYTWRNASFTRPDKNKLVIYELHLRDFLEQGDYQTLKDTLDYLSRLGVNAIEFMPLNEFEGNSSWGYNPSFYFAVDKFYGTKNALKALIDECHGRGMAVILDMVLNHSFGQSPMVQLYFDQAAGKPSTNNPWFNTDARHPFNVGYDFNHESEATQYFSKNVLKFWMQEFKVDGFRFDLSKGFTQKNSGTTESGVGAWSAYDASRVAIWKNYNNYMKSLDANNFYVILEHFAVDLEEKELADEGMMFWNNMNHAFTEASMGFVATSDLSRAVASTHGFTQTAGLVTYMESHDEERMMYKNLQFGNTSGAYNVKDLATALKRQELVAAFLFAIPGPKMLWQFGELGYDISINQNGRTGEKPVLWTYNSNAQRKALYNRFAQFIKLKTKNDVFNTTNVQYALGGAVKSVVLNGQNNRVVVVGNFDVITRNANVEFPTTGQWKDFISGETITITGNYTKSLAPGEYHIYSTNSFIQ</sequence>
<dbReference type="Gene3D" id="2.60.40.10">
    <property type="entry name" value="Immunoglobulins"/>
    <property type="match status" value="1"/>
</dbReference>
<dbReference type="PANTHER" id="PTHR43002">
    <property type="entry name" value="GLYCOGEN DEBRANCHING ENZYME"/>
    <property type="match status" value="1"/>
</dbReference>